<evidence type="ECO:0000313" key="2">
    <source>
        <dbReference type="Proteomes" id="UP000092668"/>
    </source>
</evidence>
<comment type="caution">
    <text evidence="1">The sequence shown here is derived from an EMBL/GenBank/DDBJ whole genome shotgun (WGS) entry which is preliminary data.</text>
</comment>
<evidence type="ECO:0000313" key="1">
    <source>
        <dbReference type="EMBL" id="OBY33488.1"/>
    </source>
</evidence>
<accession>A0A1B8SL81</accession>
<protein>
    <submittedName>
        <fullName evidence="1">Uncharacterized protein</fullName>
    </submittedName>
</protein>
<dbReference type="Proteomes" id="UP000092668">
    <property type="component" value="Unassembled WGS sequence"/>
</dbReference>
<dbReference type="RefSeq" id="WP_065286759.1">
    <property type="nucleotide sequence ID" value="NZ_LFOE01000001.1"/>
</dbReference>
<reference evidence="1 2" key="1">
    <citation type="submission" date="2015-06" db="EMBL/GenBank/DDBJ databases">
        <title>Genome sequence of Mycobacterium kumamotonense strain Roo.</title>
        <authorList>
            <person name="Greninger A.L."/>
            <person name="Cunningham G."/>
            <person name="Miller S."/>
        </authorList>
    </citation>
    <scope>NUCLEOTIDE SEQUENCE [LARGE SCALE GENOMIC DNA]</scope>
    <source>
        <strain evidence="1 2">Roo</strain>
    </source>
</reference>
<dbReference type="EMBL" id="LFOE01000001">
    <property type="protein sequence ID" value="OBY33488.1"/>
    <property type="molecule type" value="Genomic_DNA"/>
</dbReference>
<gene>
    <name evidence="1" type="ORF">ACT18_00640</name>
</gene>
<keyword evidence="2" id="KW-1185">Reference proteome</keyword>
<dbReference type="AlphaFoldDB" id="A0A1B8SL81"/>
<proteinExistence type="predicted"/>
<name>A0A1B8SL81_9MYCO</name>
<organism evidence="1 2">
    <name type="scientific">Mycolicibacter kumamotonensis</name>
    <dbReference type="NCBI Taxonomy" id="354243"/>
    <lineage>
        <taxon>Bacteria</taxon>
        <taxon>Bacillati</taxon>
        <taxon>Actinomycetota</taxon>
        <taxon>Actinomycetes</taxon>
        <taxon>Mycobacteriales</taxon>
        <taxon>Mycobacteriaceae</taxon>
        <taxon>Mycolicibacter</taxon>
    </lineage>
</organism>
<sequence>MTMLGDLAEKVVSEMGDEFVAPIDEQLPQDVLAQERIGIFTKIRFAWGAQDKAILDRVSAAANSVFFELYGDVIAVIDDFYASMRVPDVTEHGTTRIDSSGRIVWKLDEHDHPVEDISQLTGQDIETAILRLQRLMLEIAPRIDELMREAVYAHHVSRDTHDDAWFSSIEGTQGDRTARSNQASRIDRYHAYFRYCLYSAADSFHKEVQQFIRRLENVRYRQTRSQ</sequence>